<feature type="domain" description="Acylphosphatase-like" evidence="9">
    <location>
        <begin position="9"/>
        <end position="95"/>
    </location>
</feature>
<evidence type="ECO:0000256" key="3">
    <source>
        <dbReference type="ARBA" id="ARBA00015991"/>
    </source>
</evidence>
<dbReference type="InterPro" id="IPR001792">
    <property type="entry name" value="Acylphosphatase-like_dom"/>
</dbReference>
<dbReference type="PROSITE" id="PS00151">
    <property type="entry name" value="ACYLPHOSPHATASE_2"/>
    <property type="match status" value="1"/>
</dbReference>
<dbReference type="InterPro" id="IPR036046">
    <property type="entry name" value="Acylphosphatase-like_dom_sf"/>
</dbReference>
<dbReference type="Gene3D" id="3.30.70.100">
    <property type="match status" value="1"/>
</dbReference>
<dbReference type="SUPFAM" id="SSF54975">
    <property type="entry name" value="Acylphosphatase/BLUF domain-like"/>
    <property type="match status" value="1"/>
</dbReference>
<reference evidence="10 11" key="1">
    <citation type="journal article" date="2019" name="Int. J. Syst. Evol. Microbiol.">
        <title>The Global Catalogue of Microorganisms (GCM) 10K type strain sequencing project: providing services to taxonomists for standard genome sequencing and annotation.</title>
        <authorList>
            <consortium name="The Broad Institute Genomics Platform"/>
            <consortium name="The Broad Institute Genome Sequencing Center for Infectious Disease"/>
            <person name="Wu L."/>
            <person name="Ma J."/>
        </authorList>
    </citation>
    <scope>NUCLEOTIDE SEQUENCE [LARGE SCALE GENOMIC DNA]</scope>
    <source>
        <strain evidence="10 11">JCM 16022</strain>
    </source>
</reference>
<organism evidence="10 11">
    <name type="scientific">Nocardioides koreensis</name>
    <dbReference type="NCBI Taxonomy" id="433651"/>
    <lineage>
        <taxon>Bacteria</taxon>
        <taxon>Bacillati</taxon>
        <taxon>Actinomycetota</taxon>
        <taxon>Actinomycetes</taxon>
        <taxon>Propionibacteriales</taxon>
        <taxon>Nocardioidaceae</taxon>
        <taxon>Nocardioides</taxon>
    </lineage>
</organism>
<comment type="catalytic activity">
    <reaction evidence="5 6 7">
        <text>an acyl phosphate + H2O = a carboxylate + phosphate + H(+)</text>
        <dbReference type="Rhea" id="RHEA:14965"/>
        <dbReference type="ChEBI" id="CHEBI:15377"/>
        <dbReference type="ChEBI" id="CHEBI:15378"/>
        <dbReference type="ChEBI" id="CHEBI:29067"/>
        <dbReference type="ChEBI" id="CHEBI:43474"/>
        <dbReference type="ChEBI" id="CHEBI:59918"/>
        <dbReference type="EC" id="3.6.1.7"/>
    </reaction>
</comment>
<evidence type="ECO:0000256" key="4">
    <source>
        <dbReference type="ARBA" id="ARBA00022801"/>
    </source>
</evidence>
<dbReference type="Pfam" id="PF00708">
    <property type="entry name" value="Acylphosphatase"/>
    <property type="match status" value="1"/>
</dbReference>
<dbReference type="PANTHER" id="PTHR10029">
    <property type="entry name" value="ACYLPHOSPHATASE"/>
    <property type="match status" value="1"/>
</dbReference>
<evidence type="ECO:0000256" key="8">
    <source>
        <dbReference type="RuleBase" id="RU004168"/>
    </source>
</evidence>
<accession>A0ABN2Z9F4</accession>
<evidence type="ECO:0000256" key="2">
    <source>
        <dbReference type="ARBA" id="ARBA00012150"/>
    </source>
</evidence>
<dbReference type="Proteomes" id="UP001501771">
    <property type="component" value="Unassembled WGS sequence"/>
</dbReference>
<name>A0ABN2Z9F4_9ACTN</name>
<evidence type="ECO:0000256" key="1">
    <source>
        <dbReference type="ARBA" id="ARBA00005614"/>
    </source>
</evidence>
<proteinExistence type="inferred from homology"/>
<dbReference type="EC" id="3.6.1.7" evidence="2 6"/>
<evidence type="ECO:0000259" key="9">
    <source>
        <dbReference type="PROSITE" id="PS51160"/>
    </source>
</evidence>
<sequence length="95" mass="10343">MRRAADTKAVDVTVTGRVQGVSFRMYAEDQARRLGVAGWVRNEPDGSVGGHFEGEPAAVDALVEWCRSGPRLARVEHVRVQAASVSGARSFDVRF</sequence>
<comment type="caution">
    <text evidence="10">The sequence shown here is derived from an EMBL/GenBank/DDBJ whole genome shotgun (WGS) entry which is preliminary data.</text>
</comment>
<keyword evidence="11" id="KW-1185">Reference proteome</keyword>
<dbReference type="PANTHER" id="PTHR10029:SF3">
    <property type="entry name" value="ACYLPHOSPHATASE-RELATED"/>
    <property type="match status" value="1"/>
</dbReference>
<dbReference type="PRINTS" id="PR00112">
    <property type="entry name" value="ACYLPHPHTASE"/>
</dbReference>
<dbReference type="RefSeq" id="WP_344147667.1">
    <property type="nucleotide sequence ID" value="NZ_BAAAQR010000001.1"/>
</dbReference>
<comment type="similarity">
    <text evidence="1 8">Belongs to the acylphosphatase family.</text>
</comment>
<dbReference type="InterPro" id="IPR017968">
    <property type="entry name" value="Acylphosphatase_CS"/>
</dbReference>
<feature type="active site" evidence="6">
    <location>
        <position position="24"/>
    </location>
</feature>
<protein>
    <recommendedName>
        <fullName evidence="3 6">Acylphosphatase</fullName>
        <ecNumber evidence="2 6">3.6.1.7</ecNumber>
    </recommendedName>
</protein>
<dbReference type="InterPro" id="IPR020456">
    <property type="entry name" value="Acylphosphatase"/>
</dbReference>
<evidence type="ECO:0000256" key="6">
    <source>
        <dbReference type="PROSITE-ProRule" id="PRU00520"/>
    </source>
</evidence>
<dbReference type="PROSITE" id="PS51160">
    <property type="entry name" value="ACYLPHOSPHATASE_3"/>
    <property type="match status" value="1"/>
</dbReference>
<feature type="active site" evidence="6">
    <location>
        <position position="42"/>
    </location>
</feature>
<evidence type="ECO:0000313" key="10">
    <source>
        <dbReference type="EMBL" id="GAA2138830.1"/>
    </source>
</evidence>
<keyword evidence="4 6" id="KW-0378">Hydrolase</keyword>
<dbReference type="PROSITE" id="PS00150">
    <property type="entry name" value="ACYLPHOSPHATASE_1"/>
    <property type="match status" value="1"/>
</dbReference>
<dbReference type="EMBL" id="BAAAQR010000001">
    <property type="protein sequence ID" value="GAA2138830.1"/>
    <property type="molecule type" value="Genomic_DNA"/>
</dbReference>
<gene>
    <name evidence="10" type="ORF">GCM10009844_07150</name>
</gene>
<evidence type="ECO:0000256" key="5">
    <source>
        <dbReference type="ARBA" id="ARBA00047645"/>
    </source>
</evidence>
<evidence type="ECO:0000313" key="11">
    <source>
        <dbReference type="Proteomes" id="UP001501771"/>
    </source>
</evidence>
<evidence type="ECO:0000256" key="7">
    <source>
        <dbReference type="RuleBase" id="RU000553"/>
    </source>
</evidence>